<sequence>MSVALKLGQCLKGRLSRYALTEKIHDSVWLASNATKESVLIKCAHQARIANERSVLKRFQGRTTCIRPLLDEIVDPADPPAIVLQRLDGDLFDASAAQRLTTPEIKYVSKKVLEGLAVLHEDGYVHTDVKLDNVLVNHGSNGQRFTDIQLADLENTVHIDSKFCKDRNLIGAPFWRSPEAQLGLQWGPPTDIWSFGTMVISLIWGENFFIFKPDVPRGHEEYELEILTKHHIFFGPYPPSYVDLADEETLAILSYVMESVPPQKMKPFSRASLREISVEDREFVMKIMKLDPRDRPTAKELLGDKWFEE</sequence>
<dbReference type="Proteomes" id="UP000249402">
    <property type="component" value="Unassembled WGS sequence"/>
</dbReference>
<dbReference type="PANTHER" id="PTHR45832">
    <property type="entry name" value="SERINE/THREONINE-PROTEIN KINASE SAMKA-RELATED-RELATED"/>
    <property type="match status" value="1"/>
</dbReference>
<dbReference type="Pfam" id="PF00069">
    <property type="entry name" value="Pkinase"/>
    <property type="match status" value="1"/>
</dbReference>
<dbReference type="Gene3D" id="1.10.510.10">
    <property type="entry name" value="Transferase(Phosphotransferase) domain 1"/>
    <property type="match status" value="1"/>
</dbReference>
<keyword evidence="5" id="KW-0418">Kinase</keyword>
<gene>
    <name evidence="5" type="ORF">BO80DRAFT_402910</name>
</gene>
<dbReference type="PANTHER" id="PTHR45832:SF22">
    <property type="entry name" value="SERINE_THREONINE-PROTEIN KINASE SAMKA-RELATED"/>
    <property type="match status" value="1"/>
</dbReference>
<dbReference type="GeneID" id="37222489"/>
<keyword evidence="6" id="KW-1185">Reference proteome</keyword>
<organism evidence="5 6">
    <name type="scientific">Aspergillus ibericus CBS 121593</name>
    <dbReference type="NCBI Taxonomy" id="1448316"/>
    <lineage>
        <taxon>Eukaryota</taxon>
        <taxon>Fungi</taxon>
        <taxon>Dikarya</taxon>
        <taxon>Ascomycota</taxon>
        <taxon>Pezizomycotina</taxon>
        <taxon>Eurotiomycetes</taxon>
        <taxon>Eurotiomycetidae</taxon>
        <taxon>Eurotiales</taxon>
        <taxon>Aspergillaceae</taxon>
        <taxon>Aspergillus</taxon>
        <taxon>Aspergillus subgen. Circumdati</taxon>
    </lineage>
</organism>
<reference evidence="5 6" key="1">
    <citation type="submission" date="2018-02" db="EMBL/GenBank/DDBJ databases">
        <title>The genomes of Aspergillus section Nigri reveals drivers in fungal speciation.</title>
        <authorList>
            <consortium name="DOE Joint Genome Institute"/>
            <person name="Vesth T.C."/>
            <person name="Nybo J."/>
            <person name="Theobald S."/>
            <person name="Brandl J."/>
            <person name="Frisvad J.C."/>
            <person name="Nielsen K.F."/>
            <person name="Lyhne E.K."/>
            <person name="Kogle M.E."/>
            <person name="Kuo A."/>
            <person name="Riley R."/>
            <person name="Clum A."/>
            <person name="Nolan M."/>
            <person name="Lipzen A."/>
            <person name="Salamov A."/>
            <person name="Henrissat B."/>
            <person name="Wiebenga A."/>
            <person name="De vries R.P."/>
            <person name="Grigoriev I.V."/>
            <person name="Mortensen U.H."/>
            <person name="Andersen M.R."/>
            <person name="Baker S.E."/>
        </authorList>
    </citation>
    <scope>NUCLEOTIDE SEQUENCE [LARGE SCALE GENOMIC DNA]</scope>
    <source>
        <strain evidence="5 6">CBS 121593</strain>
    </source>
</reference>
<dbReference type="InterPro" id="IPR000719">
    <property type="entry name" value="Prot_kinase_dom"/>
</dbReference>
<dbReference type="SUPFAM" id="SSF56112">
    <property type="entry name" value="Protein kinase-like (PK-like)"/>
    <property type="match status" value="1"/>
</dbReference>
<evidence type="ECO:0000256" key="3">
    <source>
        <dbReference type="ARBA" id="ARBA00022840"/>
    </source>
</evidence>
<dbReference type="GO" id="GO:0004674">
    <property type="term" value="F:protein serine/threonine kinase activity"/>
    <property type="evidence" value="ECO:0007669"/>
    <property type="project" value="UniProtKB-KW"/>
</dbReference>
<dbReference type="RefSeq" id="XP_025577343.1">
    <property type="nucleotide sequence ID" value="XM_025717624.1"/>
</dbReference>
<keyword evidence="5" id="KW-0808">Transferase</keyword>
<dbReference type="PROSITE" id="PS50011">
    <property type="entry name" value="PROTEIN_KINASE_DOM"/>
    <property type="match status" value="1"/>
</dbReference>
<dbReference type="VEuPathDB" id="FungiDB:BO80DRAFT_402910"/>
<dbReference type="GO" id="GO:0005524">
    <property type="term" value="F:ATP binding"/>
    <property type="evidence" value="ECO:0007669"/>
    <property type="project" value="UniProtKB-KW"/>
</dbReference>
<evidence type="ECO:0000256" key="2">
    <source>
        <dbReference type="ARBA" id="ARBA00022741"/>
    </source>
</evidence>
<keyword evidence="5" id="KW-0723">Serine/threonine-protein kinase</keyword>
<protein>
    <submittedName>
        <fullName evidence="5">Serine/threonine protein kinase</fullName>
    </submittedName>
</protein>
<dbReference type="AlphaFoldDB" id="A0A395H5Y4"/>
<comment type="similarity">
    <text evidence="1">Belongs to the protein kinase superfamily. STE Ser/Thr protein kinase family. STE20 subfamily.</text>
</comment>
<proteinExistence type="inferred from homology"/>
<keyword evidence="2" id="KW-0547">Nucleotide-binding</keyword>
<evidence type="ECO:0000313" key="6">
    <source>
        <dbReference type="Proteomes" id="UP000249402"/>
    </source>
</evidence>
<evidence type="ECO:0000259" key="4">
    <source>
        <dbReference type="PROSITE" id="PS50011"/>
    </source>
</evidence>
<evidence type="ECO:0000313" key="5">
    <source>
        <dbReference type="EMBL" id="RAL03016.1"/>
    </source>
</evidence>
<dbReference type="PROSITE" id="PS00108">
    <property type="entry name" value="PROTEIN_KINASE_ST"/>
    <property type="match status" value="1"/>
</dbReference>
<dbReference type="InterPro" id="IPR008271">
    <property type="entry name" value="Ser/Thr_kinase_AS"/>
</dbReference>
<keyword evidence="3" id="KW-0067">ATP-binding</keyword>
<dbReference type="InterPro" id="IPR011009">
    <property type="entry name" value="Kinase-like_dom_sf"/>
</dbReference>
<evidence type="ECO:0000256" key="1">
    <source>
        <dbReference type="ARBA" id="ARBA00008874"/>
    </source>
</evidence>
<dbReference type="SMART" id="SM00220">
    <property type="entry name" value="S_TKc"/>
    <property type="match status" value="1"/>
</dbReference>
<name>A0A395H5Y4_9EURO</name>
<dbReference type="OrthoDB" id="5979581at2759"/>
<accession>A0A395H5Y4</accession>
<dbReference type="EMBL" id="KZ824429">
    <property type="protein sequence ID" value="RAL03016.1"/>
    <property type="molecule type" value="Genomic_DNA"/>
</dbReference>
<feature type="domain" description="Protein kinase" evidence="4">
    <location>
        <begin position="1"/>
        <end position="307"/>
    </location>
</feature>
<dbReference type="STRING" id="1448316.A0A395H5Y4"/>
<dbReference type="InterPro" id="IPR051931">
    <property type="entry name" value="PAK3-like"/>
</dbReference>